<protein>
    <submittedName>
        <fullName evidence="2">Integral membrane protein</fullName>
    </submittedName>
</protein>
<dbReference type="EMBL" id="AZFM01000019">
    <property type="protein sequence ID" value="KRL89683.1"/>
    <property type="molecule type" value="Genomic_DNA"/>
</dbReference>
<evidence type="ECO:0000313" key="3">
    <source>
        <dbReference type="Proteomes" id="UP000051036"/>
    </source>
</evidence>
<dbReference type="Pfam" id="PF12822">
    <property type="entry name" value="ECF_trnsprt"/>
    <property type="match status" value="1"/>
</dbReference>
<feature type="transmembrane region" description="Helical" evidence="1">
    <location>
        <begin position="27"/>
        <end position="45"/>
    </location>
</feature>
<dbReference type="Gene3D" id="1.10.1760.20">
    <property type="match status" value="1"/>
</dbReference>
<dbReference type="STRING" id="1423763.FC46_GL000586"/>
<feature type="transmembrane region" description="Helical" evidence="1">
    <location>
        <begin position="187"/>
        <end position="213"/>
    </location>
</feature>
<keyword evidence="1" id="KW-1133">Transmembrane helix</keyword>
<sequence length="226" mass="24711">MKRISYNEKRILKNPIIEGISMKTNKTARLTITAIFVAILLLQTLVPNIGYIHLIPGLPAITTVTLTIAIYGCMMGPKAGFLFGLFWGITRLIAAYAMPADMVSLLLFQNPFISIVPRVLAGVTPGLIVKLFKNKSEKAQKWGYMLAGLATSFVNTAFVIIMTNFVFMSDPSHLTKYMNGGNPAQPLILFLIAALGVNGIVEMIFTGVLTPIIMPSLKYVMKKAAI</sequence>
<evidence type="ECO:0000313" key="2">
    <source>
        <dbReference type="EMBL" id="KRL89683.1"/>
    </source>
</evidence>
<accession>A0A0R1UF52</accession>
<dbReference type="Proteomes" id="UP000051036">
    <property type="component" value="Unassembled WGS sequence"/>
</dbReference>
<feature type="transmembrane region" description="Helical" evidence="1">
    <location>
        <begin position="51"/>
        <end position="72"/>
    </location>
</feature>
<dbReference type="PATRIC" id="fig|1423763.3.peg.590"/>
<comment type="caution">
    <text evidence="2">The sequence shown here is derived from an EMBL/GenBank/DDBJ whole genome shotgun (WGS) entry which is preliminary data.</text>
</comment>
<keyword evidence="3" id="KW-1185">Reference proteome</keyword>
<dbReference type="GO" id="GO:0022857">
    <property type="term" value="F:transmembrane transporter activity"/>
    <property type="evidence" value="ECO:0007669"/>
    <property type="project" value="InterPro"/>
</dbReference>
<proteinExistence type="predicted"/>
<feature type="transmembrane region" description="Helical" evidence="1">
    <location>
        <begin position="79"/>
        <end position="99"/>
    </location>
</feature>
<dbReference type="InterPro" id="IPR024529">
    <property type="entry name" value="ECF_trnsprt_substrate-spec"/>
</dbReference>
<gene>
    <name evidence="2" type="ORF">FC46_GL000586</name>
</gene>
<dbReference type="AlphaFoldDB" id="A0A0R1UF52"/>
<feature type="transmembrane region" description="Helical" evidence="1">
    <location>
        <begin position="144"/>
        <end position="167"/>
    </location>
</feature>
<evidence type="ECO:0000256" key="1">
    <source>
        <dbReference type="SAM" id="Phobius"/>
    </source>
</evidence>
<keyword evidence="1" id="KW-0812">Transmembrane</keyword>
<name>A0A0R1UF52_9LACO</name>
<organism evidence="2 3">
    <name type="scientific">Lactobacillus kalixensis DSM 16043</name>
    <dbReference type="NCBI Taxonomy" id="1423763"/>
    <lineage>
        <taxon>Bacteria</taxon>
        <taxon>Bacillati</taxon>
        <taxon>Bacillota</taxon>
        <taxon>Bacilli</taxon>
        <taxon>Lactobacillales</taxon>
        <taxon>Lactobacillaceae</taxon>
        <taxon>Lactobacillus</taxon>
    </lineage>
</organism>
<keyword evidence="1" id="KW-0472">Membrane</keyword>
<feature type="transmembrane region" description="Helical" evidence="1">
    <location>
        <begin position="111"/>
        <end position="132"/>
    </location>
</feature>
<reference evidence="2 3" key="1">
    <citation type="journal article" date="2015" name="Genome Announc.">
        <title>Expanding the biotechnology potential of lactobacilli through comparative genomics of 213 strains and associated genera.</title>
        <authorList>
            <person name="Sun Z."/>
            <person name="Harris H.M."/>
            <person name="McCann A."/>
            <person name="Guo C."/>
            <person name="Argimon S."/>
            <person name="Zhang W."/>
            <person name="Yang X."/>
            <person name="Jeffery I.B."/>
            <person name="Cooney J.C."/>
            <person name="Kagawa T.F."/>
            <person name="Liu W."/>
            <person name="Song Y."/>
            <person name="Salvetti E."/>
            <person name="Wrobel A."/>
            <person name="Rasinkangas P."/>
            <person name="Parkhill J."/>
            <person name="Rea M.C."/>
            <person name="O'Sullivan O."/>
            <person name="Ritari J."/>
            <person name="Douillard F.P."/>
            <person name="Paul Ross R."/>
            <person name="Yang R."/>
            <person name="Briner A.E."/>
            <person name="Felis G.E."/>
            <person name="de Vos W.M."/>
            <person name="Barrangou R."/>
            <person name="Klaenhammer T.R."/>
            <person name="Caufield P.W."/>
            <person name="Cui Y."/>
            <person name="Zhang H."/>
            <person name="O'Toole P.W."/>
        </authorList>
    </citation>
    <scope>NUCLEOTIDE SEQUENCE [LARGE SCALE GENOMIC DNA]</scope>
    <source>
        <strain evidence="2 3">DSM 16043</strain>
    </source>
</reference>